<feature type="compositionally biased region" description="Basic and acidic residues" evidence="4">
    <location>
        <begin position="142"/>
        <end position="157"/>
    </location>
</feature>
<dbReference type="SMART" id="SM00421">
    <property type="entry name" value="HTH_LUXR"/>
    <property type="match status" value="1"/>
</dbReference>
<feature type="domain" description="Response regulatory" evidence="6">
    <location>
        <begin position="1"/>
        <end position="119"/>
    </location>
</feature>
<dbReference type="GO" id="GO:0000160">
    <property type="term" value="P:phosphorelay signal transduction system"/>
    <property type="evidence" value="ECO:0007669"/>
    <property type="project" value="InterPro"/>
</dbReference>
<keyword evidence="1 3" id="KW-0597">Phosphoprotein</keyword>
<dbReference type="PANTHER" id="PTHR44591:SF3">
    <property type="entry name" value="RESPONSE REGULATORY DOMAIN-CONTAINING PROTEIN"/>
    <property type="match status" value="1"/>
</dbReference>
<dbReference type="InterPro" id="IPR050595">
    <property type="entry name" value="Bact_response_regulator"/>
</dbReference>
<evidence type="ECO:0000256" key="1">
    <source>
        <dbReference type="ARBA" id="ARBA00022553"/>
    </source>
</evidence>
<dbReference type="InterPro" id="IPR011006">
    <property type="entry name" value="CheY-like_superfamily"/>
</dbReference>
<dbReference type="InterPro" id="IPR016032">
    <property type="entry name" value="Sig_transdc_resp-reg_C-effctor"/>
</dbReference>
<dbReference type="Gene3D" id="1.10.10.10">
    <property type="entry name" value="Winged helix-like DNA-binding domain superfamily/Winged helix DNA-binding domain"/>
    <property type="match status" value="1"/>
</dbReference>
<keyword evidence="2" id="KW-0238">DNA-binding</keyword>
<evidence type="ECO:0000259" key="6">
    <source>
        <dbReference type="PROSITE" id="PS50110"/>
    </source>
</evidence>
<dbReference type="GO" id="GO:0003677">
    <property type="term" value="F:DNA binding"/>
    <property type="evidence" value="ECO:0007669"/>
    <property type="project" value="UniProtKB-KW"/>
</dbReference>
<dbReference type="Pfam" id="PF00072">
    <property type="entry name" value="Response_reg"/>
    <property type="match status" value="1"/>
</dbReference>
<protein>
    <recommendedName>
        <fullName evidence="8">Response regulatory domain-containing protein</fullName>
    </recommendedName>
</protein>
<organism evidence="7">
    <name type="scientific">uncultured Acidimicrobiales bacterium</name>
    <dbReference type="NCBI Taxonomy" id="310071"/>
    <lineage>
        <taxon>Bacteria</taxon>
        <taxon>Bacillati</taxon>
        <taxon>Actinomycetota</taxon>
        <taxon>Acidimicrobiia</taxon>
        <taxon>Acidimicrobiales</taxon>
        <taxon>environmental samples</taxon>
    </lineage>
</organism>
<dbReference type="InterPro" id="IPR036388">
    <property type="entry name" value="WH-like_DNA-bd_sf"/>
</dbReference>
<dbReference type="SUPFAM" id="SSF46894">
    <property type="entry name" value="C-terminal effector domain of the bipartite response regulators"/>
    <property type="match status" value="1"/>
</dbReference>
<dbReference type="SMART" id="SM00448">
    <property type="entry name" value="REC"/>
    <property type="match status" value="1"/>
</dbReference>
<feature type="domain" description="HTH luxR-type" evidence="5">
    <location>
        <begin position="190"/>
        <end position="255"/>
    </location>
</feature>
<dbReference type="SUPFAM" id="SSF52172">
    <property type="entry name" value="CheY-like"/>
    <property type="match status" value="1"/>
</dbReference>
<accession>A0A6J4JDL9</accession>
<evidence type="ECO:0000256" key="3">
    <source>
        <dbReference type="PROSITE-ProRule" id="PRU00169"/>
    </source>
</evidence>
<feature type="modified residue" description="4-aspartylphosphate" evidence="3">
    <location>
        <position position="50"/>
    </location>
</feature>
<proteinExistence type="predicted"/>
<evidence type="ECO:0000256" key="2">
    <source>
        <dbReference type="ARBA" id="ARBA00023125"/>
    </source>
</evidence>
<dbReference type="PANTHER" id="PTHR44591">
    <property type="entry name" value="STRESS RESPONSE REGULATOR PROTEIN 1"/>
    <property type="match status" value="1"/>
</dbReference>
<feature type="region of interest" description="Disordered" evidence="4">
    <location>
        <begin position="142"/>
        <end position="187"/>
    </location>
</feature>
<evidence type="ECO:0000259" key="5">
    <source>
        <dbReference type="PROSITE" id="PS50043"/>
    </source>
</evidence>
<dbReference type="PROSITE" id="PS50110">
    <property type="entry name" value="RESPONSE_REGULATORY"/>
    <property type="match status" value="1"/>
</dbReference>
<dbReference type="InterPro" id="IPR000792">
    <property type="entry name" value="Tscrpt_reg_LuxR_C"/>
</dbReference>
<evidence type="ECO:0000256" key="4">
    <source>
        <dbReference type="SAM" id="MobiDB-lite"/>
    </source>
</evidence>
<dbReference type="GO" id="GO:0006355">
    <property type="term" value="P:regulation of DNA-templated transcription"/>
    <property type="evidence" value="ECO:0007669"/>
    <property type="project" value="InterPro"/>
</dbReference>
<dbReference type="PROSITE" id="PS50043">
    <property type="entry name" value="HTH_LUXR_2"/>
    <property type="match status" value="1"/>
</dbReference>
<dbReference type="EMBL" id="CADCSZ010000220">
    <property type="protein sequence ID" value="CAA9276954.1"/>
    <property type="molecule type" value="Genomic_DNA"/>
</dbReference>
<dbReference type="Pfam" id="PF00196">
    <property type="entry name" value="GerE"/>
    <property type="match status" value="1"/>
</dbReference>
<dbReference type="CDD" id="cd17574">
    <property type="entry name" value="REC_OmpR"/>
    <property type="match status" value="1"/>
</dbReference>
<reference evidence="7" key="1">
    <citation type="submission" date="2020-02" db="EMBL/GenBank/DDBJ databases">
        <authorList>
            <person name="Meier V. D."/>
        </authorList>
    </citation>
    <scope>NUCLEOTIDE SEQUENCE</scope>
    <source>
        <strain evidence="7">AVDCRST_MAG76</strain>
    </source>
</reference>
<dbReference type="InterPro" id="IPR001789">
    <property type="entry name" value="Sig_transdc_resp-reg_receiver"/>
</dbReference>
<gene>
    <name evidence="7" type="ORF">AVDCRST_MAG76-3740</name>
</gene>
<dbReference type="Gene3D" id="3.40.50.2300">
    <property type="match status" value="1"/>
</dbReference>
<sequence length="256" mass="27206">MFVVDDEPDLREVVRLNLELQGHEVEVAADGAAALAAVADGLRPDLVMLDLTMPGVDGLEVLRRLKADPDPDIAATPVVLLTGRSGELDRIRGGIEGALSHLTKPVAMAALTQVVTDSLEADEAEARLAAQTSALRQLVRLEKGETDEGEPGHDQRIGSRVRFSRLERRPDQPPGPASTPASDGPTRAGAVLELSRLSPKQQEVLRAVGGHPTVRLASAQLGVSRSNVYASLRRIAAKLDVASVQELVVLARERAG</sequence>
<name>A0A6J4JDL9_9ACTN</name>
<evidence type="ECO:0008006" key="8">
    <source>
        <dbReference type="Google" id="ProtNLM"/>
    </source>
</evidence>
<evidence type="ECO:0000313" key="7">
    <source>
        <dbReference type="EMBL" id="CAA9276954.1"/>
    </source>
</evidence>
<dbReference type="AlphaFoldDB" id="A0A6J4JDL9"/>